<comment type="caution">
    <text evidence="1">The sequence shown here is derived from an EMBL/GenBank/DDBJ whole genome shotgun (WGS) entry which is preliminary data.</text>
</comment>
<dbReference type="EMBL" id="JABBWM010000030">
    <property type="protein sequence ID" value="KAG2107632.1"/>
    <property type="molecule type" value="Genomic_DNA"/>
</dbReference>
<dbReference type="InterPro" id="IPR040521">
    <property type="entry name" value="KDZ"/>
</dbReference>
<proteinExistence type="predicted"/>
<dbReference type="OrthoDB" id="2505969at2759"/>
<evidence type="ECO:0000313" key="1">
    <source>
        <dbReference type="EMBL" id="KAG2107632.1"/>
    </source>
</evidence>
<gene>
    <name evidence="1" type="ORF">F5147DRAFT_745899</name>
</gene>
<name>A0A9P7JTY7_9AGAM</name>
<reference evidence="1" key="1">
    <citation type="journal article" date="2020" name="New Phytol.">
        <title>Comparative genomics reveals dynamic genome evolution in host specialist ectomycorrhizal fungi.</title>
        <authorList>
            <person name="Lofgren L.A."/>
            <person name="Nguyen N.H."/>
            <person name="Vilgalys R."/>
            <person name="Ruytinx J."/>
            <person name="Liao H.L."/>
            <person name="Branco S."/>
            <person name="Kuo A."/>
            <person name="LaButti K."/>
            <person name="Lipzen A."/>
            <person name="Andreopoulos W."/>
            <person name="Pangilinan J."/>
            <person name="Riley R."/>
            <person name="Hundley H."/>
            <person name="Na H."/>
            <person name="Barry K."/>
            <person name="Grigoriev I.V."/>
            <person name="Stajich J.E."/>
            <person name="Kennedy P.G."/>
        </authorList>
    </citation>
    <scope>NUCLEOTIDE SEQUENCE</scope>
    <source>
        <strain evidence="1">FC423</strain>
    </source>
</reference>
<accession>A0A9P7JTY7</accession>
<dbReference type="GeneID" id="64702055"/>
<dbReference type="RefSeq" id="XP_041292363.1">
    <property type="nucleotide sequence ID" value="XM_041439796.1"/>
</dbReference>
<dbReference type="AlphaFoldDB" id="A0A9P7JTY7"/>
<dbReference type="Proteomes" id="UP000823399">
    <property type="component" value="Unassembled WGS sequence"/>
</dbReference>
<sequence>MSSIRLVSFAKYALAIANKLIDVYGANGLTGYDIRCSFSKTITVSSINDKVKHTNHHFIVNAFHGHAHNRCCQLSKGLGIEDLETCEHVFVGSNTVAPLIRHASHFYWLQFIDLQFDQWDQDCYEELSQFLYNNYHQVLHVINKLTPTIKELKQQLDLSDANFEQWNIKELQYLEALATEPEYDPKRLTYVKVLQSLAKAE</sequence>
<keyword evidence="2" id="KW-1185">Reference proteome</keyword>
<evidence type="ECO:0000313" key="2">
    <source>
        <dbReference type="Proteomes" id="UP000823399"/>
    </source>
</evidence>
<organism evidence="1 2">
    <name type="scientific">Suillus discolor</name>
    <dbReference type="NCBI Taxonomy" id="1912936"/>
    <lineage>
        <taxon>Eukaryota</taxon>
        <taxon>Fungi</taxon>
        <taxon>Dikarya</taxon>
        <taxon>Basidiomycota</taxon>
        <taxon>Agaricomycotina</taxon>
        <taxon>Agaricomycetes</taxon>
        <taxon>Agaricomycetidae</taxon>
        <taxon>Boletales</taxon>
        <taxon>Suillineae</taxon>
        <taxon>Suillaceae</taxon>
        <taxon>Suillus</taxon>
    </lineage>
</organism>
<protein>
    <submittedName>
        <fullName evidence="1">Uncharacterized protein</fullName>
    </submittedName>
</protein>
<dbReference type="Pfam" id="PF18758">
    <property type="entry name" value="KDZ"/>
    <property type="match status" value="1"/>
</dbReference>